<evidence type="ECO:0000256" key="3">
    <source>
        <dbReference type="ARBA" id="ARBA00022989"/>
    </source>
</evidence>
<dbReference type="InterPro" id="IPR024199">
    <property type="entry name" value="Uncharacterised_DsbB"/>
</dbReference>
<evidence type="ECO:0000256" key="5">
    <source>
        <dbReference type="SAM" id="Phobius"/>
    </source>
</evidence>
<comment type="subcellular location">
    <subcellularLocation>
        <location evidence="1">Membrane</location>
        <topology evidence="1">Multi-pass membrane protein</topology>
    </subcellularLocation>
</comment>
<dbReference type="InterPro" id="IPR023380">
    <property type="entry name" value="DsbB-like_sf"/>
</dbReference>
<dbReference type="RefSeq" id="WP_367626229.1">
    <property type="nucleotide sequence ID" value="NZ_JBFNQD010000015.1"/>
</dbReference>
<accession>A0ABV3PVC7</accession>
<comment type="caution">
    <text evidence="6">The sequence shown here is derived from an EMBL/GenBank/DDBJ whole genome shotgun (WGS) entry which is preliminary data.</text>
</comment>
<feature type="transmembrane region" description="Helical" evidence="5">
    <location>
        <begin position="44"/>
        <end position="60"/>
    </location>
</feature>
<dbReference type="Proteomes" id="UP001595190">
    <property type="component" value="Unassembled WGS sequence"/>
</dbReference>
<reference evidence="6 8" key="1">
    <citation type="submission" date="2024-07" db="EMBL/GenBank/DDBJ databases">
        <title>Description of Labrys sedimenti sp. nov., isolated from a diclofenac-degrading enrichment culture.</title>
        <authorList>
            <person name="Tancsics A."/>
            <person name="Csepanyi A."/>
        </authorList>
    </citation>
    <scope>NUCLEOTIDE SEQUENCE [LARGE SCALE GENOMIC DNA]</scope>
    <source>
        <strain evidence="6 8">LMG 23578</strain>
    </source>
</reference>
<dbReference type="EMBL" id="JBHGPK010000004">
    <property type="protein sequence ID" value="MFC2250634.1"/>
    <property type="molecule type" value="Genomic_DNA"/>
</dbReference>
<reference evidence="7 9" key="2">
    <citation type="submission" date="2024-09" db="EMBL/GenBank/DDBJ databases">
        <title>Description of Labrys sedimenti sp. nov., isolated from a diclofenac-degrading enrichment culture, and genome-based reclassification of Labrys portucalensis as a later heterotypic synonym of Labrys neptuniae.</title>
        <authorList>
            <person name="Tancsics A."/>
            <person name="Csepanyi A."/>
        </authorList>
    </citation>
    <scope>NUCLEOTIDE SEQUENCE [LARGE SCALE GENOMIC DNA]</scope>
    <source>
        <strain evidence="7 9">LMG 23412</strain>
    </source>
</reference>
<gene>
    <name evidence="6" type="ORF">ABXS05_28705</name>
    <name evidence="7" type="ORF">ACETRX_13505</name>
</gene>
<evidence type="ECO:0000256" key="2">
    <source>
        <dbReference type="ARBA" id="ARBA00022692"/>
    </source>
</evidence>
<dbReference type="Pfam" id="PF02600">
    <property type="entry name" value="DsbB"/>
    <property type="match status" value="1"/>
</dbReference>
<dbReference type="EMBL" id="JBFNQD010000015">
    <property type="protein sequence ID" value="MEW9309566.1"/>
    <property type="molecule type" value="Genomic_DNA"/>
</dbReference>
<dbReference type="Gene3D" id="1.20.1550.10">
    <property type="entry name" value="DsbB-like"/>
    <property type="match status" value="1"/>
</dbReference>
<evidence type="ECO:0000313" key="8">
    <source>
        <dbReference type="Proteomes" id="UP001555786"/>
    </source>
</evidence>
<keyword evidence="4 5" id="KW-0472">Membrane</keyword>
<proteinExistence type="predicted"/>
<name>A0ABV3PVC7_9HYPH</name>
<protein>
    <submittedName>
        <fullName evidence="6">Disulfide bond formation protein B</fullName>
    </submittedName>
</protein>
<keyword evidence="2 5" id="KW-0812">Transmembrane</keyword>
<dbReference type="PIRSF" id="PIRSF033913">
    <property type="entry name" value="S-S_format_DsbB"/>
    <property type="match status" value="1"/>
</dbReference>
<evidence type="ECO:0000256" key="4">
    <source>
        <dbReference type="ARBA" id="ARBA00023136"/>
    </source>
</evidence>
<dbReference type="InterPro" id="IPR003752">
    <property type="entry name" value="DiS_bond_form_DsbB/BdbC"/>
</dbReference>
<evidence type="ECO:0000313" key="9">
    <source>
        <dbReference type="Proteomes" id="UP001595190"/>
    </source>
</evidence>
<dbReference type="Proteomes" id="UP001555786">
    <property type="component" value="Unassembled WGS sequence"/>
</dbReference>
<evidence type="ECO:0000313" key="7">
    <source>
        <dbReference type="EMBL" id="MFC2250634.1"/>
    </source>
</evidence>
<evidence type="ECO:0000256" key="1">
    <source>
        <dbReference type="ARBA" id="ARBA00004141"/>
    </source>
</evidence>
<keyword evidence="8" id="KW-1185">Reference proteome</keyword>
<keyword evidence="3 5" id="KW-1133">Transmembrane helix</keyword>
<evidence type="ECO:0000313" key="6">
    <source>
        <dbReference type="EMBL" id="MEW9309566.1"/>
    </source>
</evidence>
<feature type="transmembrane region" description="Helical" evidence="5">
    <location>
        <begin position="137"/>
        <end position="158"/>
    </location>
</feature>
<organism evidence="6 8">
    <name type="scientific">Labrys neptuniae</name>
    <dbReference type="NCBI Taxonomy" id="376174"/>
    <lineage>
        <taxon>Bacteria</taxon>
        <taxon>Pseudomonadati</taxon>
        <taxon>Pseudomonadota</taxon>
        <taxon>Alphaproteobacteria</taxon>
        <taxon>Hyphomicrobiales</taxon>
        <taxon>Xanthobacteraceae</taxon>
        <taxon>Labrys</taxon>
    </lineage>
</organism>
<feature type="transmembrane region" description="Helical" evidence="5">
    <location>
        <begin position="67"/>
        <end position="88"/>
    </location>
</feature>
<sequence length="168" mass="17345">MPVNLSSRAALAAGLIGLVVIVSALVLQHGFGYAPCPLCLEQRWPYYIGVPIAFILAFIGDRLPRKVMAAALLLLAILFAYGCGLGIYQAGAEWEYWLGPANCAAGNIGSNPANVGGLLDAIDSSTVVSCTNPSLRILGLSLAGWNAIVMAVMVLISLKGALSAAKSG</sequence>
<dbReference type="SUPFAM" id="SSF158442">
    <property type="entry name" value="DsbB-like"/>
    <property type="match status" value="1"/>
</dbReference>